<dbReference type="AlphaFoldDB" id="A0A8H3H949"/>
<sequence>MASPVSTEPAWLKVFGIPELAHIICATFRRRDKASLMQVCRPLFCSLLPVVWEEVDRPDALVSMIPGGGFLTYDSDLVPYVVMQLPGSLELSRFNIYAPHVKRLTLSPIYVDEYDGWGMFLACTQHIDLLPNLEILYLPSPERGHYGHNAQKVETDSVNWIIAFLSSSLQTLALTPPEVRHFAQYTNIPWLDFSSFDGLMTSVAQKCPQLRSLNILPRDFRKRVPTPGRNYRPLPQGLFPYKPSEICSNLLHLSNLTSLLASPAILYPEAMITLSGLPCLESLCVVGWEYEYEVHCNHLQLPIKSFPVLKHLELNRLSWSTIANLCNATPLISGLQSMTIAYPAVSNVGSDEKTYKSLSDIIPLLATNNSIITTLTVHEYGSRQISPEILNAWSRLPLVNLHLGWSVIDYCGFDVLYSILSCLPLLEVLELSLTQDPLYLKQMREIVDLLPRLRRLRIPVKWESIFELAQRDFIPCQSESYHDLCLKSNFYLPEPQQESAERLARYLFILRPMARVICEAHKTGFYRYDTYEYVDQGPKDMVNVELSRLRFK</sequence>
<evidence type="ECO:0000313" key="2">
    <source>
        <dbReference type="Proteomes" id="UP000663888"/>
    </source>
</evidence>
<proteinExistence type="predicted"/>
<dbReference type="EMBL" id="CAJMWX010001533">
    <property type="protein sequence ID" value="CAE6494666.1"/>
    <property type="molecule type" value="Genomic_DNA"/>
</dbReference>
<reference evidence="1" key="1">
    <citation type="submission" date="2021-01" db="EMBL/GenBank/DDBJ databases">
        <authorList>
            <person name="Kaushik A."/>
        </authorList>
    </citation>
    <scope>NUCLEOTIDE SEQUENCE</scope>
    <source>
        <strain evidence="1">AG4-R118</strain>
    </source>
</reference>
<name>A0A8H3H949_9AGAM</name>
<organism evidence="1 2">
    <name type="scientific">Rhizoctonia solani</name>
    <dbReference type="NCBI Taxonomy" id="456999"/>
    <lineage>
        <taxon>Eukaryota</taxon>
        <taxon>Fungi</taxon>
        <taxon>Dikarya</taxon>
        <taxon>Basidiomycota</taxon>
        <taxon>Agaricomycotina</taxon>
        <taxon>Agaricomycetes</taxon>
        <taxon>Cantharellales</taxon>
        <taxon>Ceratobasidiaceae</taxon>
        <taxon>Rhizoctonia</taxon>
    </lineage>
</organism>
<evidence type="ECO:0000313" key="1">
    <source>
        <dbReference type="EMBL" id="CAE6494666.1"/>
    </source>
</evidence>
<dbReference type="Gene3D" id="3.80.10.10">
    <property type="entry name" value="Ribonuclease Inhibitor"/>
    <property type="match status" value="1"/>
</dbReference>
<dbReference type="SUPFAM" id="SSF52047">
    <property type="entry name" value="RNI-like"/>
    <property type="match status" value="1"/>
</dbReference>
<gene>
    <name evidence="1" type="ORF">RDB_LOCUS145644</name>
</gene>
<accession>A0A8H3H949</accession>
<dbReference type="Proteomes" id="UP000663888">
    <property type="component" value="Unassembled WGS sequence"/>
</dbReference>
<dbReference type="InterPro" id="IPR032675">
    <property type="entry name" value="LRR_dom_sf"/>
</dbReference>
<protein>
    <submittedName>
        <fullName evidence="1">Uncharacterized protein</fullName>
    </submittedName>
</protein>
<comment type="caution">
    <text evidence="1">The sequence shown here is derived from an EMBL/GenBank/DDBJ whole genome shotgun (WGS) entry which is preliminary data.</text>
</comment>